<feature type="domain" description="PAS" evidence="10">
    <location>
        <begin position="21"/>
        <end position="77"/>
    </location>
</feature>
<dbReference type="Gene3D" id="3.30.450.20">
    <property type="entry name" value="PAS domain"/>
    <property type="match status" value="1"/>
</dbReference>
<keyword evidence="6" id="KW-0418">Kinase</keyword>
<keyword evidence="8" id="KW-0902">Two-component regulatory system</keyword>
<dbReference type="RefSeq" id="WP_219797960.1">
    <property type="nucleotide sequence ID" value="NZ_CP080095.1"/>
</dbReference>
<dbReference type="SMART" id="SM00387">
    <property type="entry name" value="HATPase_c"/>
    <property type="match status" value="1"/>
</dbReference>
<feature type="domain" description="Histidine kinase" evidence="9">
    <location>
        <begin position="169"/>
        <end position="363"/>
    </location>
</feature>
<keyword evidence="3" id="KW-0597">Phosphoprotein</keyword>
<dbReference type="CDD" id="cd16917">
    <property type="entry name" value="HATPase_UhpB-NarQ-NarX-like"/>
    <property type="match status" value="1"/>
</dbReference>
<comment type="catalytic activity">
    <reaction evidence="1">
        <text>ATP + protein L-histidine = ADP + protein N-phospho-L-histidine.</text>
        <dbReference type="EC" id="2.7.13.3"/>
    </reaction>
</comment>
<protein>
    <recommendedName>
        <fullName evidence="2">histidine kinase</fullName>
        <ecNumber evidence="2">2.7.13.3</ecNumber>
    </recommendedName>
</protein>
<dbReference type="PROSITE" id="PS50112">
    <property type="entry name" value="PAS"/>
    <property type="match status" value="1"/>
</dbReference>
<evidence type="ECO:0000256" key="5">
    <source>
        <dbReference type="ARBA" id="ARBA00022741"/>
    </source>
</evidence>
<dbReference type="InterPro" id="IPR011712">
    <property type="entry name" value="Sig_transdc_His_kin_sub3_dim/P"/>
</dbReference>
<dbReference type="CDD" id="cd00130">
    <property type="entry name" value="PAS"/>
    <property type="match status" value="1"/>
</dbReference>
<keyword evidence="4" id="KW-0808">Transferase</keyword>
<dbReference type="Gene3D" id="3.30.565.10">
    <property type="entry name" value="Histidine kinase-like ATPase, C-terminal domain"/>
    <property type="match status" value="1"/>
</dbReference>
<dbReference type="InterPro" id="IPR036890">
    <property type="entry name" value="HATPase_C_sf"/>
</dbReference>
<evidence type="ECO:0000259" key="9">
    <source>
        <dbReference type="PROSITE" id="PS50109"/>
    </source>
</evidence>
<evidence type="ECO:0000256" key="3">
    <source>
        <dbReference type="ARBA" id="ARBA00022553"/>
    </source>
</evidence>
<dbReference type="Gene3D" id="1.20.5.1930">
    <property type="match status" value="1"/>
</dbReference>
<accession>A0ABX8UNN6</accession>
<feature type="domain" description="PAC" evidence="11">
    <location>
        <begin position="96"/>
        <end position="148"/>
    </location>
</feature>
<evidence type="ECO:0000256" key="8">
    <source>
        <dbReference type="ARBA" id="ARBA00023012"/>
    </source>
</evidence>
<evidence type="ECO:0000313" key="12">
    <source>
        <dbReference type="EMBL" id="QYD68573.1"/>
    </source>
</evidence>
<evidence type="ECO:0000313" key="13">
    <source>
        <dbReference type="Proteomes" id="UP000826462"/>
    </source>
</evidence>
<dbReference type="InterPro" id="IPR003594">
    <property type="entry name" value="HATPase_dom"/>
</dbReference>
<dbReference type="InterPro" id="IPR005467">
    <property type="entry name" value="His_kinase_dom"/>
</dbReference>
<dbReference type="SUPFAM" id="SSF55874">
    <property type="entry name" value="ATPase domain of HSP90 chaperone/DNA topoisomerase II/histidine kinase"/>
    <property type="match status" value="1"/>
</dbReference>
<dbReference type="InterPro" id="IPR050482">
    <property type="entry name" value="Sensor_HK_TwoCompSys"/>
</dbReference>
<organism evidence="12 13">
    <name type="scientific">Paraburkholderia edwinii</name>
    <dbReference type="NCBI Taxonomy" id="2861782"/>
    <lineage>
        <taxon>Bacteria</taxon>
        <taxon>Pseudomonadati</taxon>
        <taxon>Pseudomonadota</taxon>
        <taxon>Betaproteobacteria</taxon>
        <taxon>Burkholderiales</taxon>
        <taxon>Burkholderiaceae</taxon>
        <taxon>Paraburkholderia</taxon>
    </lineage>
</organism>
<evidence type="ECO:0000259" key="10">
    <source>
        <dbReference type="PROSITE" id="PS50112"/>
    </source>
</evidence>
<evidence type="ECO:0000256" key="7">
    <source>
        <dbReference type="ARBA" id="ARBA00022840"/>
    </source>
</evidence>
<sequence length="376" mass="41362">MASSNERMPGAQSPPSPEIAIEDRHRLLIDAVRDYAIFMLDPSGRITSWNPGAQRIKGYTPDEIIGRHFSTFYTPDDIAANKPARELELASTAGRVEDEGWRVRRDGSRFWANVVISAVRDESGTLLGFAKVTRDMTERTRLAALERASEVSTQMQVARENEQKRIARELHDDLGQQLTALKMSVALLEGRLRSHDAPAARIEETHELKAQIDAMAASLRRIASDLRPPMLDDLGLSAALEWLAEDFTRRYGVHATAQVTPNADDINEFAATTIFRIVQEALTNVARHAQARNVSIDVTRTEGGCTVSIVDDGIGVPADAVPKPRSFGLLGMRERVRQLEGSIAFQSTHGAGFRIAIVFPERSLTRGPDESPASSG</sequence>
<dbReference type="EMBL" id="CP080095">
    <property type="protein sequence ID" value="QYD68573.1"/>
    <property type="molecule type" value="Genomic_DNA"/>
</dbReference>
<dbReference type="SMART" id="SM00086">
    <property type="entry name" value="PAC"/>
    <property type="match status" value="1"/>
</dbReference>
<proteinExistence type="predicted"/>
<evidence type="ECO:0000259" key="11">
    <source>
        <dbReference type="PROSITE" id="PS50113"/>
    </source>
</evidence>
<dbReference type="PROSITE" id="PS50109">
    <property type="entry name" value="HIS_KIN"/>
    <property type="match status" value="1"/>
</dbReference>
<dbReference type="SMART" id="SM00091">
    <property type="entry name" value="PAS"/>
    <property type="match status" value="1"/>
</dbReference>
<dbReference type="Proteomes" id="UP000826462">
    <property type="component" value="Chromosome 1"/>
</dbReference>
<dbReference type="NCBIfam" id="TIGR00229">
    <property type="entry name" value="sensory_box"/>
    <property type="match status" value="1"/>
</dbReference>
<dbReference type="InterPro" id="IPR000014">
    <property type="entry name" value="PAS"/>
</dbReference>
<keyword evidence="5" id="KW-0547">Nucleotide-binding</keyword>
<keyword evidence="7" id="KW-0067">ATP-binding</keyword>
<evidence type="ECO:0000256" key="2">
    <source>
        <dbReference type="ARBA" id="ARBA00012438"/>
    </source>
</evidence>
<dbReference type="Pfam" id="PF07730">
    <property type="entry name" value="HisKA_3"/>
    <property type="match status" value="1"/>
</dbReference>
<dbReference type="EC" id="2.7.13.3" evidence="2"/>
<dbReference type="PANTHER" id="PTHR24421">
    <property type="entry name" value="NITRATE/NITRITE SENSOR PROTEIN NARX-RELATED"/>
    <property type="match status" value="1"/>
</dbReference>
<evidence type="ECO:0000256" key="4">
    <source>
        <dbReference type="ARBA" id="ARBA00022679"/>
    </source>
</evidence>
<name>A0ABX8UNN6_9BURK</name>
<dbReference type="PANTHER" id="PTHR24421:SF10">
    <property type="entry name" value="NITRATE_NITRITE SENSOR PROTEIN NARQ"/>
    <property type="match status" value="1"/>
</dbReference>
<dbReference type="PROSITE" id="PS50113">
    <property type="entry name" value="PAC"/>
    <property type="match status" value="1"/>
</dbReference>
<gene>
    <name evidence="12" type="ORF">KZJ38_20430</name>
</gene>
<keyword evidence="13" id="KW-1185">Reference proteome</keyword>
<dbReference type="Pfam" id="PF13426">
    <property type="entry name" value="PAS_9"/>
    <property type="match status" value="1"/>
</dbReference>
<dbReference type="InterPro" id="IPR000700">
    <property type="entry name" value="PAS-assoc_C"/>
</dbReference>
<dbReference type="SUPFAM" id="SSF55785">
    <property type="entry name" value="PYP-like sensor domain (PAS domain)"/>
    <property type="match status" value="1"/>
</dbReference>
<evidence type="ECO:0000256" key="1">
    <source>
        <dbReference type="ARBA" id="ARBA00000085"/>
    </source>
</evidence>
<dbReference type="Pfam" id="PF02518">
    <property type="entry name" value="HATPase_c"/>
    <property type="match status" value="1"/>
</dbReference>
<reference evidence="12 13" key="1">
    <citation type="submission" date="2021-07" db="EMBL/GenBank/DDBJ databases">
        <title>Paraburkholderia edwinii protects Aspergillus sp. from phenazines by acting as a toxin sponge.</title>
        <authorList>
            <person name="Dahlstrom K.M."/>
            <person name="Newman D.K."/>
        </authorList>
    </citation>
    <scope>NUCLEOTIDE SEQUENCE [LARGE SCALE GENOMIC DNA]</scope>
    <source>
        <strain evidence="12 13">Pe01</strain>
    </source>
</reference>
<dbReference type="InterPro" id="IPR001610">
    <property type="entry name" value="PAC"/>
</dbReference>
<dbReference type="InterPro" id="IPR035965">
    <property type="entry name" value="PAS-like_dom_sf"/>
</dbReference>
<evidence type="ECO:0000256" key="6">
    <source>
        <dbReference type="ARBA" id="ARBA00022777"/>
    </source>
</evidence>